<sequence>MTYLHFFLGGLFVIITSLLAVVDYFTMRLPDKLTIPLLGIGMINSLLYGKLVFINNLGSALFVGSFFWLIAMVYPHGLGQGDTKFITALTSFLGPSILLVIFSACMLSLFVGVYRWVRRKEDSLPIDRQFPFGPYLSLCSLAVYLWNVKLPL</sequence>
<reference evidence="5" key="1">
    <citation type="journal article" date="2012" name="J. Bacteriol.">
        <title>Complete genome sequences of Desulfosporosinus orientis DSM765T, Desulfosporosinus youngiae DSM17734T, Desulfosporosinus meridiei DSM13257T, and Desulfosporosinus acidiphilus DSM22704T.</title>
        <authorList>
            <person name="Pester M."/>
            <person name="Brambilla E."/>
            <person name="Alazard D."/>
            <person name="Rattei T."/>
            <person name="Weinmaier T."/>
            <person name="Han J."/>
            <person name="Lucas S."/>
            <person name="Lapidus A."/>
            <person name="Cheng J.F."/>
            <person name="Goodwin L."/>
            <person name="Pitluck S."/>
            <person name="Peters L."/>
            <person name="Ovchinnikova G."/>
            <person name="Teshima H."/>
            <person name="Detter J.C."/>
            <person name="Han C.S."/>
            <person name="Tapia R."/>
            <person name="Land M.L."/>
            <person name="Hauser L."/>
            <person name="Kyrpides N.C."/>
            <person name="Ivanova N.N."/>
            <person name="Pagani I."/>
            <person name="Huntmann M."/>
            <person name="Wei C.L."/>
            <person name="Davenport K.W."/>
            <person name="Daligault H."/>
            <person name="Chain P.S."/>
            <person name="Chen A."/>
            <person name="Mavromatis K."/>
            <person name="Markowitz V."/>
            <person name="Szeto E."/>
            <person name="Mikhailova N."/>
            <person name="Pati A."/>
            <person name="Wagner M."/>
            <person name="Woyke T."/>
            <person name="Ollivier B."/>
            <person name="Klenk H.P."/>
            <person name="Spring S."/>
            <person name="Loy A."/>
        </authorList>
    </citation>
    <scope>NUCLEOTIDE SEQUENCE [LARGE SCALE GENOMIC DNA]</scope>
    <source>
        <strain evidence="5">DSM 22704 / JCM 16185 / SJ4</strain>
    </source>
</reference>
<evidence type="ECO:0000313" key="4">
    <source>
        <dbReference type="EMBL" id="AFM43562.1"/>
    </source>
</evidence>
<proteinExistence type="inferred from homology"/>
<dbReference type="Pfam" id="PF01478">
    <property type="entry name" value="Peptidase_A24"/>
    <property type="match status" value="1"/>
</dbReference>
<keyword evidence="4" id="KW-0645">Protease</keyword>
<dbReference type="MEROPS" id="A24.003"/>
<dbReference type="PANTHER" id="PTHR30487">
    <property type="entry name" value="TYPE 4 PREPILIN-LIKE PROTEINS LEADER PEPTIDE-PROCESSING ENZYME"/>
    <property type="match status" value="1"/>
</dbReference>
<feature type="transmembrane region" description="Helical" evidence="2">
    <location>
        <begin position="6"/>
        <end position="26"/>
    </location>
</feature>
<dbReference type="InterPro" id="IPR000045">
    <property type="entry name" value="Prepilin_IV_endopep_pep"/>
</dbReference>
<dbReference type="OrthoDB" id="9789291at2"/>
<keyword evidence="2" id="KW-0812">Transmembrane</keyword>
<dbReference type="Gene3D" id="1.20.120.1220">
    <property type="match status" value="1"/>
</dbReference>
<evidence type="ECO:0000256" key="2">
    <source>
        <dbReference type="SAM" id="Phobius"/>
    </source>
</evidence>
<feature type="transmembrane region" description="Helical" evidence="2">
    <location>
        <begin position="92"/>
        <end position="117"/>
    </location>
</feature>
<gene>
    <name evidence="4" type="ordered locus">Desaci_4735</name>
</gene>
<dbReference type="GO" id="GO:0004190">
    <property type="term" value="F:aspartic-type endopeptidase activity"/>
    <property type="evidence" value="ECO:0007669"/>
    <property type="project" value="InterPro"/>
</dbReference>
<dbReference type="RefSeq" id="WP_014825074.1">
    <property type="nucleotide sequence ID" value="NC_018066.1"/>
</dbReference>
<feature type="domain" description="Prepilin type IV endopeptidase peptidase" evidence="3">
    <location>
        <begin position="11"/>
        <end position="112"/>
    </location>
</feature>
<feature type="transmembrane region" description="Helical" evidence="2">
    <location>
        <begin position="47"/>
        <end position="72"/>
    </location>
</feature>
<dbReference type="HOGENOM" id="CLU_057101_8_0_9"/>
<dbReference type="KEGG" id="dai:Desaci_4735"/>
<dbReference type="Proteomes" id="UP000002892">
    <property type="component" value="Plasmid pDESACI.01"/>
</dbReference>
<dbReference type="GO" id="GO:0005886">
    <property type="term" value="C:plasma membrane"/>
    <property type="evidence" value="ECO:0007669"/>
    <property type="project" value="TreeGrafter"/>
</dbReference>
<evidence type="ECO:0000259" key="3">
    <source>
        <dbReference type="Pfam" id="PF01478"/>
    </source>
</evidence>
<evidence type="ECO:0000313" key="5">
    <source>
        <dbReference type="Proteomes" id="UP000002892"/>
    </source>
</evidence>
<dbReference type="GO" id="GO:0006465">
    <property type="term" value="P:signal peptide processing"/>
    <property type="evidence" value="ECO:0007669"/>
    <property type="project" value="TreeGrafter"/>
</dbReference>
<evidence type="ECO:0000256" key="1">
    <source>
        <dbReference type="ARBA" id="ARBA00005801"/>
    </source>
</evidence>
<accession>I4DCN8</accession>
<keyword evidence="4" id="KW-0378">Hydrolase</keyword>
<name>I4DCN8_DESAJ</name>
<keyword evidence="2" id="KW-1133">Transmembrane helix</keyword>
<organism evidence="4 5">
    <name type="scientific">Desulfosporosinus acidiphilus (strain DSM 22704 / JCM 16185 / SJ4)</name>
    <dbReference type="NCBI Taxonomy" id="646529"/>
    <lineage>
        <taxon>Bacteria</taxon>
        <taxon>Bacillati</taxon>
        <taxon>Bacillota</taxon>
        <taxon>Clostridia</taxon>
        <taxon>Eubacteriales</taxon>
        <taxon>Desulfitobacteriaceae</taxon>
        <taxon>Desulfosporosinus</taxon>
    </lineage>
</organism>
<dbReference type="PANTHER" id="PTHR30487:SF0">
    <property type="entry name" value="PREPILIN LEADER PEPTIDASE_N-METHYLTRANSFERASE-RELATED"/>
    <property type="match status" value="1"/>
</dbReference>
<geneLocation type="plasmid" evidence="4 5">
    <name>pDESACI.01</name>
</geneLocation>
<keyword evidence="2" id="KW-0472">Membrane</keyword>
<dbReference type="AlphaFoldDB" id="I4DCN8"/>
<keyword evidence="4" id="KW-0614">Plasmid</keyword>
<dbReference type="EMBL" id="CP003640">
    <property type="protein sequence ID" value="AFM43562.1"/>
    <property type="molecule type" value="Genomic_DNA"/>
</dbReference>
<comment type="similarity">
    <text evidence="1">Belongs to the peptidase A24 family.</text>
</comment>
<keyword evidence="5" id="KW-1185">Reference proteome</keyword>
<dbReference type="InterPro" id="IPR050882">
    <property type="entry name" value="Prepilin_peptidase/N-MTase"/>
</dbReference>
<protein>
    <submittedName>
        <fullName evidence="4">Flp pilus assembly protein, protease CpaA</fullName>
    </submittedName>
</protein>